<dbReference type="AlphaFoldDB" id="L0A1L8"/>
<evidence type="ECO:0000313" key="1">
    <source>
        <dbReference type="EMBL" id="AFZ67067.1"/>
    </source>
</evidence>
<dbReference type="RefSeq" id="WP_015235375.1">
    <property type="nucleotide sequence ID" value="NC_019793.1"/>
</dbReference>
<dbReference type="EMBL" id="CP003382">
    <property type="protein sequence ID" value="AFZ67067.1"/>
    <property type="molecule type" value="Genomic_DNA"/>
</dbReference>
<name>L0A1L8_DEIPD</name>
<sequence length="127" mass="13896">MPLDQLFFLHERLRDRERRAFARSVTSGQLGMLGFAKDIKTIAREIIEQGEKQAVPFPFQRGETSVTSSMPTPITPYPIHPAVARGLALAMNASLLNGDFMASLPATEDGLPLSRAFERIQLAGKGG</sequence>
<keyword evidence="2" id="KW-1185">Reference proteome</keyword>
<dbReference type="OrthoDB" id="69913at2"/>
<dbReference type="KEGG" id="dpd:Deipe_1526"/>
<dbReference type="Proteomes" id="UP000010467">
    <property type="component" value="Chromosome"/>
</dbReference>
<dbReference type="PATRIC" id="fig|937777.3.peg.1529"/>
<evidence type="ECO:0000313" key="2">
    <source>
        <dbReference type="Proteomes" id="UP000010467"/>
    </source>
</evidence>
<reference evidence="2" key="1">
    <citation type="submission" date="2012-03" db="EMBL/GenBank/DDBJ databases">
        <title>Complete sequence of chromosome of Deinococcus peraridilitoris DSM 19664.</title>
        <authorList>
            <person name="Lucas S."/>
            <person name="Copeland A."/>
            <person name="Lapidus A."/>
            <person name="Glavina del Rio T."/>
            <person name="Dalin E."/>
            <person name="Tice H."/>
            <person name="Bruce D."/>
            <person name="Goodwin L."/>
            <person name="Pitluck S."/>
            <person name="Peters L."/>
            <person name="Mikhailova N."/>
            <person name="Lu M."/>
            <person name="Kyrpides N."/>
            <person name="Mavromatis K."/>
            <person name="Ivanova N."/>
            <person name="Brettin T."/>
            <person name="Detter J.C."/>
            <person name="Han C."/>
            <person name="Larimer F."/>
            <person name="Land M."/>
            <person name="Hauser L."/>
            <person name="Markowitz V."/>
            <person name="Cheng J.-F."/>
            <person name="Hugenholtz P."/>
            <person name="Woyke T."/>
            <person name="Wu D."/>
            <person name="Pukall R."/>
            <person name="Steenblock K."/>
            <person name="Brambilla E."/>
            <person name="Klenk H.-P."/>
            <person name="Eisen J.A."/>
        </authorList>
    </citation>
    <scope>NUCLEOTIDE SEQUENCE [LARGE SCALE GENOMIC DNA]</scope>
    <source>
        <strain evidence="2">DSM 19664 / LMG 22246 / CIP 109416 / KR-200</strain>
    </source>
</reference>
<gene>
    <name evidence="1" type="ordered locus">Deipe_1526</name>
</gene>
<dbReference type="STRING" id="937777.Deipe_1526"/>
<proteinExistence type="predicted"/>
<protein>
    <submittedName>
        <fullName evidence="1">Uncharacterized protein</fullName>
    </submittedName>
</protein>
<organism evidence="1 2">
    <name type="scientific">Deinococcus peraridilitoris (strain DSM 19664 / LMG 22246 / CIP 109416 / KR-200)</name>
    <dbReference type="NCBI Taxonomy" id="937777"/>
    <lineage>
        <taxon>Bacteria</taxon>
        <taxon>Thermotogati</taxon>
        <taxon>Deinococcota</taxon>
        <taxon>Deinococci</taxon>
        <taxon>Deinococcales</taxon>
        <taxon>Deinococcaceae</taxon>
        <taxon>Deinococcus</taxon>
    </lineage>
</organism>
<dbReference type="HOGENOM" id="CLU_1966938_0_0_0"/>
<accession>L0A1L8</accession>